<dbReference type="EMBL" id="QXRZ01000006">
    <property type="protein sequence ID" value="RIL42198.1"/>
    <property type="molecule type" value="Genomic_DNA"/>
</dbReference>
<protein>
    <submittedName>
        <fullName evidence="1">Uncharacterized protein</fullName>
    </submittedName>
</protein>
<comment type="caution">
    <text evidence="1">The sequence shown here is derived from an EMBL/GenBank/DDBJ whole genome shotgun (WGS) entry which is preliminary data.</text>
</comment>
<dbReference type="PROSITE" id="PS51257">
    <property type="entry name" value="PROKAR_LIPOPROTEIN"/>
    <property type="match status" value="1"/>
</dbReference>
<sequence>MKNILSIVIIAIIFLCACGKSFDTTDIITGFKDDDLNVSDEKKMTHEDFGAAPMKADDARIFVVSGDNHARVFKFKNEGDLKQTKKYYDELGEESAILYSHTHAKDKFLIQMNGEVDDKTFNKYKSSMDKTLK</sequence>
<dbReference type="AlphaFoldDB" id="A0A2T4SVN0"/>
<name>A0A2T4SVN0_STAGA</name>
<dbReference type="Proteomes" id="UP000283576">
    <property type="component" value="Unassembled WGS sequence"/>
</dbReference>
<dbReference type="RefSeq" id="WP_107590043.1">
    <property type="nucleotide sequence ID" value="NZ_JAIEXT010000003.1"/>
</dbReference>
<proteinExistence type="predicted"/>
<accession>A0A2T4SVN0</accession>
<organism evidence="1 2">
    <name type="scientific">Staphylococcus gallinarum</name>
    <dbReference type="NCBI Taxonomy" id="1293"/>
    <lineage>
        <taxon>Bacteria</taxon>
        <taxon>Bacillati</taxon>
        <taxon>Bacillota</taxon>
        <taxon>Bacilli</taxon>
        <taxon>Bacillales</taxon>
        <taxon>Staphylococcaceae</taxon>
        <taxon>Staphylococcus</taxon>
    </lineage>
</organism>
<evidence type="ECO:0000313" key="2">
    <source>
        <dbReference type="Proteomes" id="UP000283576"/>
    </source>
</evidence>
<evidence type="ECO:0000313" key="1">
    <source>
        <dbReference type="EMBL" id="RIL42198.1"/>
    </source>
</evidence>
<reference evidence="1 2" key="1">
    <citation type="journal article" date="2016" name="Front. Microbiol.">
        <title>Comprehensive Phylogenetic Analysis of Bovine Non-aureus Staphylococci Species Based on Whole-Genome Sequencing.</title>
        <authorList>
            <person name="Naushad S."/>
            <person name="Barkema H.W."/>
            <person name="Luby C."/>
            <person name="Condas L.A."/>
            <person name="Nobrega D.B."/>
            <person name="Carson D.A."/>
            <person name="De Buck J."/>
        </authorList>
    </citation>
    <scope>NUCLEOTIDE SEQUENCE [LARGE SCALE GENOMIC DNA]</scope>
    <source>
        <strain evidence="1 2">SNUC 1388</strain>
    </source>
</reference>
<gene>
    <name evidence="1" type="ORF">BUZ01_10505</name>
</gene>